<dbReference type="Gene3D" id="3.90.176.10">
    <property type="entry name" value="Toxin ADP-ribosyltransferase, Chain A, domain 1"/>
    <property type="match status" value="1"/>
</dbReference>
<keyword evidence="2 9" id="KW-0328">Glycosyltransferase</keyword>
<evidence type="ECO:0000256" key="6">
    <source>
        <dbReference type="ARBA" id="ARBA00022803"/>
    </source>
</evidence>
<comment type="similarity">
    <text evidence="1 9">Belongs to the Arg-specific ADP-ribosyltransferase family.</text>
</comment>
<dbReference type="PRINTS" id="PR00381">
    <property type="entry name" value="KINESINLIGHT"/>
</dbReference>
<comment type="subunit">
    <text evidence="10">Oligomeric complex composed of two heavy chains and two light chains.</text>
</comment>
<accession>A0A819LF51</accession>
<keyword evidence="10" id="KW-0206">Cytoskeleton</keyword>
<dbReference type="Pfam" id="PF13374">
    <property type="entry name" value="TPR_10"/>
    <property type="match status" value="1"/>
</dbReference>
<feature type="repeat" description="TPR" evidence="8">
    <location>
        <begin position="609"/>
        <end position="642"/>
    </location>
</feature>
<keyword evidence="9" id="KW-0521">NADP</keyword>
<comment type="subcellular location">
    <subcellularLocation>
        <location evidence="10">Cytoplasm</location>
        <location evidence="10">Cytoskeleton</location>
    </subcellularLocation>
</comment>
<feature type="non-terminal residue" evidence="11">
    <location>
        <position position="1"/>
    </location>
</feature>
<feature type="repeat" description="TPR" evidence="8">
    <location>
        <begin position="392"/>
        <end position="425"/>
    </location>
</feature>
<keyword evidence="4" id="KW-0548">Nucleotidyltransferase</keyword>
<reference evidence="11" key="1">
    <citation type="submission" date="2021-02" db="EMBL/GenBank/DDBJ databases">
        <authorList>
            <person name="Nowell W R."/>
        </authorList>
    </citation>
    <scope>NUCLEOTIDE SEQUENCE</scope>
</reference>
<keyword evidence="9" id="KW-0520">NAD</keyword>
<protein>
    <recommendedName>
        <fullName evidence="9 10">Multifunctional fusion protein</fullName>
    </recommendedName>
    <domain>
        <recommendedName>
            <fullName evidence="9">NAD(P)(+)--arginine ADP-ribosyltransferase</fullName>
            <ecNumber evidence="9">2.4.2.31</ecNumber>
        </recommendedName>
        <alternativeName>
            <fullName evidence="9">Mono(ADP-ribosyl)transferase</fullName>
        </alternativeName>
    </domain>
    <domain>
        <recommendedName>
            <fullName evidence="10">Kinesin light chain</fullName>
        </recommendedName>
    </domain>
</protein>
<feature type="repeat" description="TPR" evidence="8">
    <location>
        <begin position="476"/>
        <end position="509"/>
    </location>
</feature>
<evidence type="ECO:0000256" key="9">
    <source>
        <dbReference type="RuleBase" id="RU361228"/>
    </source>
</evidence>
<comment type="similarity">
    <text evidence="10">Belongs to the kinesin light chain family.</text>
</comment>
<keyword evidence="3 9" id="KW-0808">Transferase</keyword>
<dbReference type="Proteomes" id="UP000663823">
    <property type="component" value="Unassembled WGS sequence"/>
</dbReference>
<keyword evidence="10" id="KW-0963">Cytoplasm</keyword>
<feature type="repeat" description="TPR" evidence="8">
    <location>
        <begin position="270"/>
        <end position="303"/>
    </location>
</feature>
<dbReference type="PROSITE" id="PS51996">
    <property type="entry name" value="TR_MART"/>
    <property type="match status" value="1"/>
</dbReference>
<evidence type="ECO:0000313" key="11">
    <source>
        <dbReference type="EMBL" id="CAF3963376.1"/>
    </source>
</evidence>
<evidence type="ECO:0000256" key="3">
    <source>
        <dbReference type="ARBA" id="ARBA00022679"/>
    </source>
</evidence>
<feature type="repeat" description="TPR" evidence="8">
    <location>
        <begin position="525"/>
        <end position="558"/>
    </location>
</feature>
<dbReference type="InterPro" id="IPR000768">
    <property type="entry name" value="ART"/>
</dbReference>
<dbReference type="PROSITE" id="PS50005">
    <property type="entry name" value="TPR"/>
    <property type="match status" value="8"/>
</dbReference>
<dbReference type="SMART" id="SM00028">
    <property type="entry name" value="TPR"/>
    <property type="match status" value="9"/>
</dbReference>
<dbReference type="AlphaFoldDB" id="A0A819LF51"/>
<dbReference type="InterPro" id="IPR011990">
    <property type="entry name" value="TPR-like_helical_dom_sf"/>
</dbReference>
<evidence type="ECO:0000256" key="10">
    <source>
        <dbReference type="RuleBase" id="RU367020"/>
    </source>
</evidence>
<comment type="function">
    <text evidence="10">Kinesin is a microtubule-associated force-producing protein that play a role in organelle transport.</text>
</comment>
<keyword evidence="10" id="KW-0493">Microtubule</keyword>
<evidence type="ECO:0000256" key="5">
    <source>
        <dbReference type="ARBA" id="ARBA00022737"/>
    </source>
</evidence>
<feature type="repeat" description="TPR" evidence="8">
    <location>
        <begin position="567"/>
        <end position="600"/>
    </location>
</feature>
<dbReference type="PANTHER" id="PTHR45641">
    <property type="entry name" value="TETRATRICOPEPTIDE REPEAT PROTEIN (AFU_ORTHOLOGUE AFUA_6G03870)"/>
    <property type="match status" value="1"/>
</dbReference>
<dbReference type="SUPFAM" id="SSF48452">
    <property type="entry name" value="TPR-like"/>
    <property type="match status" value="2"/>
</dbReference>
<evidence type="ECO:0000256" key="7">
    <source>
        <dbReference type="ARBA" id="ARBA00047597"/>
    </source>
</evidence>
<feature type="repeat" description="TPR" evidence="8">
    <location>
        <begin position="434"/>
        <end position="467"/>
    </location>
</feature>
<dbReference type="PANTHER" id="PTHR45641:SF1">
    <property type="entry name" value="AAA+ ATPASE DOMAIN-CONTAINING PROTEIN"/>
    <property type="match status" value="1"/>
</dbReference>
<evidence type="ECO:0000256" key="4">
    <source>
        <dbReference type="ARBA" id="ARBA00022695"/>
    </source>
</evidence>
<dbReference type="Pfam" id="PF13176">
    <property type="entry name" value="TPR_7"/>
    <property type="match status" value="1"/>
</dbReference>
<comment type="caution">
    <text evidence="11">The sequence shown here is derived from an EMBL/GenBank/DDBJ whole genome shotgun (WGS) entry which is preliminary data.</text>
</comment>
<feature type="repeat" description="TPR" evidence="8">
    <location>
        <begin position="350"/>
        <end position="383"/>
    </location>
</feature>
<keyword evidence="5" id="KW-0677">Repeat</keyword>
<dbReference type="Gene3D" id="1.25.40.10">
    <property type="entry name" value="Tetratricopeptide repeat domain"/>
    <property type="match status" value="3"/>
</dbReference>
<evidence type="ECO:0000256" key="2">
    <source>
        <dbReference type="ARBA" id="ARBA00022676"/>
    </source>
</evidence>
<dbReference type="GO" id="GO:0016779">
    <property type="term" value="F:nucleotidyltransferase activity"/>
    <property type="evidence" value="ECO:0007669"/>
    <property type="project" value="UniProtKB-KW"/>
</dbReference>
<comment type="catalytic activity">
    <reaction evidence="7 9">
        <text>L-arginyl-[protein] + NAD(+) = N(omega)-(ADP-D-ribosyl)-L-arginyl-[protein] + nicotinamide + H(+)</text>
        <dbReference type="Rhea" id="RHEA:19149"/>
        <dbReference type="Rhea" id="RHEA-COMP:10532"/>
        <dbReference type="Rhea" id="RHEA-COMP:15087"/>
        <dbReference type="ChEBI" id="CHEBI:15378"/>
        <dbReference type="ChEBI" id="CHEBI:17154"/>
        <dbReference type="ChEBI" id="CHEBI:29965"/>
        <dbReference type="ChEBI" id="CHEBI:57540"/>
        <dbReference type="ChEBI" id="CHEBI:142554"/>
        <dbReference type="EC" id="2.4.2.31"/>
    </reaction>
</comment>
<keyword evidence="10" id="KW-0505">Motor protein</keyword>
<evidence type="ECO:0000256" key="1">
    <source>
        <dbReference type="ARBA" id="ARBA00009558"/>
    </source>
</evidence>
<sequence>ECDDDTVGITGELESSFMYTTFFKEIVLEIDFDEKKTIPELADYACQQKVYANNKKELELINEFAQKYHGNINNNPVRWYTAECFTYKMLNKALGNLDVNTLLKTGFFMRDLHQNIQQLHDEQLNGKDKPFPSIVYRGQTMTQQDFEIKIQQDKLMSYNNFLSTSEERYVAADFIRRKLRSDNTKIGVLFIITIDPSIKSVPYARIAKFSKFPDEKEILLSTHTIFRIQQIKEIQEKEMKIWQVKLTLTSDGVDEQLSALTKQIRMEITGTDWQRMGLLLWKMGENDKAEQVFTMLLEQAPDDDNNKAYCYHHLGLMKENQKPYNVAIDFYEKSLAIFEKTLPPNHLKLATSYNNIGATYNNMGDYSKALEFYEKALKIGEKALPSNHPDLALSYNNVATAYHNMRDYSKALEFYEKSLKIREKDLPPNHPDLAISYNDIGSLYQHMGDYSKSLEFREKSLKIREKALPSNHPLLATSYNDIGSVYRDMGDRSESLEFYEKELKIREKALKIREKALPPNHPDLAISYNDIALVYTNMGDYSKSLEFYEKLLKIREKVLPPNHPDLATSYNNIGAVYYDMGDYSKAVEFYEKEHQIYEKTLSPNHPDLAMSYNNIAGVYDDMGDYSKALEFYEKLLKIREKRSASESSRLGCFLQQDRRGVL</sequence>
<organism evidence="11 12">
    <name type="scientific">Rotaria sordida</name>
    <dbReference type="NCBI Taxonomy" id="392033"/>
    <lineage>
        <taxon>Eukaryota</taxon>
        <taxon>Metazoa</taxon>
        <taxon>Spiralia</taxon>
        <taxon>Gnathifera</taxon>
        <taxon>Rotifera</taxon>
        <taxon>Eurotatoria</taxon>
        <taxon>Bdelloidea</taxon>
        <taxon>Philodinida</taxon>
        <taxon>Philodinidae</taxon>
        <taxon>Rotaria</taxon>
    </lineage>
</organism>
<dbReference type="EMBL" id="CAJOAX010005886">
    <property type="protein sequence ID" value="CAF3963376.1"/>
    <property type="molecule type" value="Genomic_DNA"/>
</dbReference>
<dbReference type="Pfam" id="PF13424">
    <property type="entry name" value="TPR_12"/>
    <property type="match status" value="3"/>
</dbReference>
<gene>
    <name evidence="11" type="ORF">OTI717_LOCUS27029</name>
</gene>
<dbReference type="GO" id="GO:0005871">
    <property type="term" value="C:kinesin complex"/>
    <property type="evidence" value="ECO:0007669"/>
    <property type="project" value="UniProtKB-UniRule"/>
</dbReference>
<dbReference type="InterPro" id="IPR019734">
    <property type="entry name" value="TPR_rpt"/>
</dbReference>
<evidence type="ECO:0000256" key="8">
    <source>
        <dbReference type="PROSITE-ProRule" id="PRU00339"/>
    </source>
</evidence>
<dbReference type="GO" id="GO:0106274">
    <property type="term" value="F:NAD+-protein-arginine ADP-ribosyltransferase activity"/>
    <property type="evidence" value="ECO:0007669"/>
    <property type="project" value="UniProtKB-EC"/>
</dbReference>
<dbReference type="Pfam" id="PF01129">
    <property type="entry name" value="ART"/>
    <property type="match status" value="1"/>
</dbReference>
<dbReference type="PROSITE" id="PS50293">
    <property type="entry name" value="TPR_REGION"/>
    <property type="match status" value="4"/>
</dbReference>
<name>A0A819LF51_9BILA</name>
<evidence type="ECO:0000313" key="12">
    <source>
        <dbReference type="Proteomes" id="UP000663823"/>
    </source>
</evidence>
<keyword evidence="6 8" id="KW-0802">TPR repeat</keyword>
<dbReference type="EC" id="2.4.2.31" evidence="9"/>
<dbReference type="GO" id="GO:0005874">
    <property type="term" value="C:microtubule"/>
    <property type="evidence" value="ECO:0007669"/>
    <property type="project" value="UniProtKB-UniRule"/>
</dbReference>
<dbReference type="Pfam" id="PF13181">
    <property type="entry name" value="TPR_8"/>
    <property type="match status" value="1"/>
</dbReference>
<dbReference type="SUPFAM" id="SSF56399">
    <property type="entry name" value="ADP-ribosylation"/>
    <property type="match status" value="1"/>
</dbReference>
<proteinExistence type="inferred from homology"/>